<keyword evidence="2" id="KW-1185">Reference proteome</keyword>
<evidence type="ECO:0000313" key="2">
    <source>
        <dbReference type="Proteomes" id="UP000075881"/>
    </source>
</evidence>
<accession>A0A182KIX3</accession>
<dbReference type="VEuPathDB" id="VectorBase:ACHR014383"/>
<dbReference type="EnsemblMetazoa" id="ACHR014383-RA">
    <property type="protein sequence ID" value="ACHR014383-PA"/>
    <property type="gene ID" value="ACHR014383"/>
</dbReference>
<reference evidence="2" key="1">
    <citation type="submission" date="2013-03" db="EMBL/GenBank/DDBJ databases">
        <title>The Genome Sequence of Anopheles christyi ACHKN1017.</title>
        <authorList>
            <consortium name="The Broad Institute Genomics Platform"/>
            <person name="Neafsey D.E."/>
            <person name="Besansky N."/>
            <person name="Walker B."/>
            <person name="Young S.K."/>
            <person name="Zeng Q."/>
            <person name="Gargeya S."/>
            <person name="Fitzgerald M."/>
            <person name="Haas B."/>
            <person name="Abouelleil A."/>
            <person name="Allen A.W."/>
            <person name="Alvarado L."/>
            <person name="Arachchi H.M."/>
            <person name="Berlin A.M."/>
            <person name="Chapman S.B."/>
            <person name="Gainer-Dewar J."/>
            <person name="Goldberg J."/>
            <person name="Griggs A."/>
            <person name="Gujja S."/>
            <person name="Hansen M."/>
            <person name="Howarth C."/>
            <person name="Imamovic A."/>
            <person name="Ireland A."/>
            <person name="Larimer J."/>
            <person name="McCowan C."/>
            <person name="Murphy C."/>
            <person name="Pearson M."/>
            <person name="Poon T.W."/>
            <person name="Priest M."/>
            <person name="Roberts A."/>
            <person name="Saif S."/>
            <person name="Shea T."/>
            <person name="Sisk P."/>
            <person name="Sykes S."/>
            <person name="Wortman J."/>
            <person name="Nusbaum C."/>
            <person name="Birren B."/>
        </authorList>
    </citation>
    <scope>NUCLEOTIDE SEQUENCE [LARGE SCALE GENOMIC DNA]</scope>
    <source>
        <strain evidence="2">ACHKN1017</strain>
    </source>
</reference>
<evidence type="ECO:0000313" key="1">
    <source>
        <dbReference type="EnsemblMetazoa" id="ACHR014383-PA"/>
    </source>
</evidence>
<dbReference type="AlphaFoldDB" id="A0A182KIX3"/>
<protein>
    <submittedName>
        <fullName evidence="1">Uncharacterized protein</fullName>
    </submittedName>
</protein>
<reference evidence="1" key="2">
    <citation type="submission" date="2020-05" db="UniProtKB">
        <authorList>
            <consortium name="EnsemblMetazoa"/>
        </authorList>
    </citation>
    <scope>IDENTIFICATION</scope>
    <source>
        <strain evidence="1">ACHKN1017</strain>
    </source>
</reference>
<organism evidence="1 2">
    <name type="scientific">Anopheles christyi</name>
    <dbReference type="NCBI Taxonomy" id="43041"/>
    <lineage>
        <taxon>Eukaryota</taxon>
        <taxon>Metazoa</taxon>
        <taxon>Ecdysozoa</taxon>
        <taxon>Arthropoda</taxon>
        <taxon>Hexapoda</taxon>
        <taxon>Insecta</taxon>
        <taxon>Pterygota</taxon>
        <taxon>Neoptera</taxon>
        <taxon>Endopterygota</taxon>
        <taxon>Diptera</taxon>
        <taxon>Nematocera</taxon>
        <taxon>Culicoidea</taxon>
        <taxon>Culicidae</taxon>
        <taxon>Anophelinae</taxon>
        <taxon>Anopheles</taxon>
    </lineage>
</organism>
<dbReference type="Proteomes" id="UP000075881">
    <property type="component" value="Unassembled WGS sequence"/>
</dbReference>
<proteinExistence type="predicted"/>
<name>A0A182KIX3_9DIPT</name>
<sequence>MYCMIVCSQPQFQGFLRSDTTVTAGNDSSKYGTNESLFLLSDSVCSLGKYNADRESSVLMWLS</sequence>